<dbReference type="KEGG" id="pbo:PACID_09050"/>
<dbReference type="Proteomes" id="UP000000214">
    <property type="component" value="Chromosome"/>
</dbReference>
<protein>
    <recommendedName>
        <fullName evidence="3">DUF3263 domain-containing protein</fullName>
    </recommendedName>
</protein>
<evidence type="ECO:0008006" key="3">
    <source>
        <dbReference type="Google" id="ProtNLM"/>
    </source>
</evidence>
<organism evidence="1 2">
    <name type="scientific">Acidipropionibacterium acidipropionici (strain ATCC 4875 / DSM 20272 / JCM 6432 / NBRC 12425 / NCIMB 8070 / 4)</name>
    <name type="common">Propionibacterium acidipropionici</name>
    <dbReference type="NCBI Taxonomy" id="1171373"/>
    <lineage>
        <taxon>Bacteria</taxon>
        <taxon>Bacillati</taxon>
        <taxon>Actinomycetota</taxon>
        <taxon>Actinomycetes</taxon>
        <taxon>Propionibacteriales</taxon>
        <taxon>Propionibacteriaceae</taxon>
        <taxon>Acidipropionibacterium</taxon>
    </lineage>
</organism>
<name>K7S2D9_ACIA4</name>
<dbReference type="Pfam" id="PF11662">
    <property type="entry name" value="DUF3263"/>
    <property type="match status" value="1"/>
</dbReference>
<dbReference type="HOGENOM" id="CLU_108860_3_0_11"/>
<evidence type="ECO:0000313" key="2">
    <source>
        <dbReference type="Proteomes" id="UP000000214"/>
    </source>
</evidence>
<dbReference type="EMBL" id="CP003493">
    <property type="protein sequence ID" value="AFV88742.1"/>
    <property type="molecule type" value="Genomic_DNA"/>
</dbReference>
<gene>
    <name evidence="1" type="ordered locus">PACID_09050</name>
</gene>
<reference evidence="1 2" key="1">
    <citation type="journal article" date="2012" name="BMC Genomics">
        <title>The genome sequence of Propionibacterium acidipropionici provides insights into its biotechnological and industrial potential.</title>
        <authorList>
            <person name="Parizzi L.P."/>
            <person name="Grassi M.C."/>
            <person name="Llerena L.A."/>
            <person name="Carazzolle M.F."/>
            <person name="Queiroz V.L."/>
            <person name="Lunardi I."/>
            <person name="Zeidler A.F."/>
            <person name="Teixeira P.J."/>
            <person name="Mieczkowski P."/>
            <person name="Rincones J."/>
            <person name="Pereira G.A."/>
        </authorList>
    </citation>
    <scope>NUCLEOTIDE SEQUENCE [LARGE SCALE GENOMIC DNA]</scope>
    <source>
        <strain evidence="2">ATCC 4875 / DSM 20272 / JCM 6432 / NBRC 12425 / NCIMB 8070</strain>
    </source>
</reference>
<proteinExistence type="predicted"/>
<accession>K7S2D9</accession>
<evidence type="ECO:0000313" key="1">
    <source>
        <dbReference type="EMBL" id="AFV88742.1"/>
    </source>
</evidence>
<dbReference type="PATRIC" id="fig|1171373.8.peg.914"/>
<dbReference type="AlphaFoldDB" id="K7S2D9"/>
<dbReference type="STRING" id="1171373.PACID_09050"/>
<sequence>MMTDASQQHPDDDLASSDAALLEMEEDWQLGRITGDKEALIRDRLGISSPRYHQRLNELLDDPAAAAHSPALIGRLRRVRDQRRAARSADRLE</sequence>
<dbReference type="InterPro" id="IPR021678">
    <property type="entry name" value="DUF3263"/>
</dbReference>